<dbReference type="EMBL" id="CP097510">
    <property type="protein sequence ID" value="URE40392.1"/>
    <property type="molecule type" value="Genomic_DNA"/>
</dbReference>
<dbReference type="OrthoDB" id="10512983at2759"/>
<name>A0A9E7I2Q0_9LILI</name>
<feature type="compositionally biased region" description="Low complexity" evidence="1">
    <location>
        <begin position="1"/>
        <end position="12"/>
    </location>
</feature>
<reference evidence="2" key="1">
    <citation type="submission" date="2022-05" db="EMBL/GenBank/DDBJ databases">
        <title>The Musa troglodytarum L. genome provides insights into the mechanism of non-climacteric behaviour and enrichment of carotenoids.</title>
        <authorList>
            <person name="Wang J."/>
        </authorList>
    </citation>
    <scope>NUCLEOTIDE SEQUENCE</scope>
    <source>
        <tissue evidence="2">Leaf</tissue>
    </source>
</reference>
<gene>
    <name evidence="2" type="ORF">MUK42_12804</name>
</gene>
<dbReference type="Proteomes" id="UP001055439">
    <property type="component" value="Chromosome 8"/>
</dbReference>
<evidence type="ECO:0000313" key="3">
    <source>
        <dbReference type="Proteomes" id="UP001055439"/>
    </source>
</evidence>
<evidence type="ECO:0000256" key="1">
    <source>
        <dbReference type="SAM" id="MobiDB-lite"/>
    </source>
</evidence>
<keyword evidence="3" id="KW-1185">Reference proteome</keyword>
<proteinExistence type="predicted"/>
<accession>A0A9E7I2Q0</accession>
<feature type="non-terminal residue" evidence="2">
    <location>
        <position position="1"/>
    </location>
</feature>
<protein>
    <submittedName>
        <fullName evidence="2">Uncharacterized protein</fullName>
    </submittedName>
</protein>
<evidence type="ECO:0000313" key="2">
    <source>
        <dbReference type="EMBL" id="URE40392.1"/>
    </source>
</evidence>
<feature type="region of interest" description="Disordered" evidence="1">
    <location>
        <begin position="1"/>
        <end position="32"/>
    </location>
</feature>
<dbReference type="AlphaFoldDB" id="A0A9E7I2Q0"/>
<organism evidence="2 3">
    <name type="scientific">Musa troglodytarum</name>
    <name type="common">fe'i banana</name>
    <dbReference type="NCBI Taxonomy" id="320322"/>
    <lineage>
        <taxon>Eukaryota</taxon>
        <taxon>Viridiplantae</taxon>
        <taxon>Streptophyta</taxon>
        <taxon>Embryophyta</taxon>
        <taxon>Tracheophyta</taxon>
        <taxon>Spermatophyta</taxon>
        <taxon>Magnoliopsida</taxon>
        <taxon>Liliopsida</taxon>
        <taxon>Zingiberales</taxon>
        <taxon>Musaceae</taxon>
        <taxon>Musa</taxon>
    </lineage>
</organism>
<sequence>ATDLAVAAASGSLGAGRERRDPPADEPLPALHQLNRRRKATIPVFLRIPLAGS</sequence>